<dbReference type="EMBL" id="NBSK02000008">
    <property type="protein sequence ID" value="KAJ0189549.1"/>
    <property type="molecule type" value="Genomic_DNA"/>
</dbReference>
<proteinExistence type="predicted"/>
<evidence type="ECO:0000256" key="1">
    <source>
        <dbReference type="SAM" id="MobiDB-lite"/>
    </source>
</evidence>
<feature type="region of interest" description="Disordered" evidence="1">
    <location>
        <begin position="63"/>
        <end position="85"/>
    </location>
</feature>
<dbReference type="AlphaFoldDB" id="A0A9R1WWW1"/>
<organism evidence="2 3">
    <name type="scientific">Lactuca sativa</name>
    <name type="common">Garden lettuce</name>
    <dbReference type="NCBI Taxonomy" id="4236"/>
    <lineage>
        <taxon>Eukaryota</taxon>
        <taxon>Viridiplantae</taxon>
        <taxon>Streptophyta</taxon>
        <taxon>Embryophyta</taxon>
        <taxon>Tracheophyta</taxon>
        <taxon>Spermatophyta</taxon>
        <taxon>Magnoliopsida</taxon>
        <taxon>eudicotyledons</taxon>
        <taxon>Gunneridae</taxon>
        <taxon>Pentapetalae</taxon>
        <taxon>asterids</taxon>
        <taxon>campanulids</taxon>
        <taxon>Asterales</taxon>
        <taxon>Asteraceae</taxon>
        <taxon>Cichorioideae</taxon>
        <taxon>Cichorieae</taxon>
        <taxon>Lactucinae</taxon>
        <taxon>Lactuca</taxon>
    </lineage>
</organism>
<gene>
    <name evidence="2" type="ORF">LSAT_V11C800408390</name>
</gene>
<evidence type="ECO:0000313" key="2">
    <source>
        <dbReference type="EMBL" id="KAJ0189549.1"/>
    </source>
</evidence>
<evidence type="ECO:0000313" key="3">
    <source>
        <dbReference type="Proteomes" id="UP000235145"/>
    </source>
</evidence>
<reference evidence="2 3" key="1">
    <citation type="journal article" date="2017" name="Nat. Commun.">
        <title>Genome assembly with in vitro proximity ligation data and whole-genome triplication in lettuce.</title>
        <authorList>
            <person name="Reyes-Chin-Wo S."/>
            <person name="Wang Z."/>
            <person name="Yang X."/>
            <person name="Kozik A."/>
            <person name="Arikit S."/>
            <person name="Song C."/>
            <person name="Xia L."/>
            <person name="Froenicke L."/>
            <person name="Lavelle D.O."/>
            <person name="Truco M.J."/>
            <person name="Xia R."/>
            <person name="Zhu S."/>
            <person name="Xu C."/>
            <person name="Xu H."/>
            <person name="Xu X."/>
            <person name="Cox K."/>
            <person name="Korf I."/>
            <person name="Meyers B.C."/>
            <person name="Michelmore R.W."/>
        </authorList>
    </citation>
    <scope>NUCLEOTIDE SEQUENCE [LARGE SCALE GENOMIC DNA]</scope>
    <source>
        <strain evidence="3">cv. Salinas</strain>
        <tissue evidence="2">Seedlings</tissue>
    </source>
</reference>
<protein>
    <submittedName>
        <fullName evidence="2">Uncharacterized protein</fullName>
    </submittedName>
</protein>
<dbReference type="Proteomes" id="UP000235145">
    <property type="component" value="Unassembled WGS sequence"/>
</dbReference>
<comment type="caution">
    <text evidence="2">The sequence shown here is derived from an EMBL/GenBank/DDBJ whole genome shotgun (WGS) entry which is preliminary data.</text>
</comment>
<name>A0A9R1WWW1_LACSA</name>
<accession>A0A9R1WWW1</accession>
<keyword evidence="3" id="KW-1185">Reference proteome</keyword>
<sequence length="85" mass="9765">MTDEPQQVFHVAANMKKLRWINLNNSTQLVATTYPKVIMPGSFPPRELCCLTLEDINAKQLWEGSTKLENDQTEEPAEPDEDTRF</sequence>
<feature type="compositionally biased region" description="Acidic residues" evidence="1">
    <location>
        <begin position="71"/>
        <end position="85"/>
    </location>
</feature>